<dbReference type="AlphaFoldDB" id="M2QZT2"/>
<evidence type="ECO:0000259" key="3">
    <source>
        <dbReference type="Pfam" id="PF04548"/>
    </source>
</evidence>
<organism evidence="4 5">
    <name type="scientific">Ceriporiopsis subvermispora (strain B)</name>
    <name type="common">White-rot fungus</name>
    <name type="synonym">Gelatoporia subvermispora</name>
    <dbReference type="NCBI Taxonomy" id="914234"/>
    <lineage>
        <taxon>Eukaryota</taxon>
        <taxon>Fungi</taxon>
        <taxon>Dikarya</taxon>
        <taxon>Basidiomycota</taxon>
        <taxon>Agaricomycotina</taxon>
        <taxon>Agaricomycetes</taxon>
        <taxon>Polyporales</taxon>
        <taxon>Gelatoporiaceae</taxon>
        <taxon>Gelatoporia</taxon>
    </lineage>
</organism>
<name>M2QZT2_CERS8</name>
<keyword evidence="5" id="KW-1185">Reference proteome</keyword>
<gene>
    <name evidence="4" type="ORF">CERSUDRAFT_162189</name>
</gene>
<dbReference type="EMBL" id="KB445813">
    <property type="protein sequence ID" value="EMD32106.1"/>
    <property type="molecule type" value="Genomic_DNA"/>
</dbReference>
<accession>M2QZT2</accession>
<evidence type="ECO:0000313" key="4">
    <source>
        <dbReference type="EMBL" id="EMD32106.1"/>
    </source>
</evidence>
<reference evidence="4 5" key="1">
    <citation type="journal article" date="2012" name="Proc. Natl. Acad. Sci. U.S.A.">
        <title>Comparative genomics of Ceriporiopsis subvermispora and Phanerochaete chrysosporium provide insight into selective ligninolysis.</title>
        <authorList>
            <person name="Fernandez-Fueyo E."/>
            <person name="Ruiz-Duenas F.J."/>
            <person name="Ferreira P."/>
            <person name="Floudas D."/>
            <person name="Hibbett D.S."/>
            <person name="Canessa P."/>
            <person name="Larrondo L.F."/>
            <person name="James T.Y."/>
            <person name="Seelenfreund D."/>
            <person name="Lobos S."/>
            <person name="Polanco R."/>
            <person name="Tello M."/>
            <person name="Honda Y."/>
            <person name="Watanabe T."/>
            <person name="Watanabe T."/>
            <person name="Ryu J.S."/>
            <person name="Kubicek C.P."/>
            <person name="Schmoll M."/>
            <person name="Gaskell J."/>
            <person name="Hammel K.E."/>
            <person name="St John F.J."/>
            <person name="Vanden Wymelenberg A."/>
            <person name="Sabat G."/>
            <person name="Splinter BonDurant S."/>
            <person name="Syed K."/>
            <person name="Yadav J.S."/>
            <person name="Doddapaneni H."/>
            <person name="Subramanian V."/>
            <person name="Lavin J.L."/>
            <person name="Oguiza J.A."/>
            <person name="Perez G."/>
            <person name="Pisabarro A.G."/>
            <person name="Ramirez L."/>
            <person name="Santoyo F."/>
            <person name="Master E."/>
            <person name="Coutinho P.M."/>
            <person name="Henrissat B."/>
            <person name="Lombard V."/>
            <person name="Magnuson J.K."/>
            <person name="Kuees U."/>
            <person name="Hori C."/>
            <person name="Igarashi K."/>
            <person name="Samejima M."/>
            <person name="Held B.W."/>
            <person name="Barry K.W."/>
            <person name="LaButti K.M."/>
            <person name="Lapidus A."/>
            <person name="Lindquist E.A."/>
            <person name="Lucas S.M."/>
            <person name="Riley R."/>
            <person name="Salamov A.A."/>
            <person name="Hoffmeister D."/>
            <person name="Schwenk D."/>
            <person name="Hadar Y."/>
            <person name="Yarden O."/>
            <person name="de Vries R.P."/>
            <person name="Wiebenga A."/>
            <person name="Stenlid J."/>
            <person name="Eastwood D."/>
            <person name="Grigoriev I.V."/>
            <person name="Berka R.M."/>
            <person name="Blanchette R.A."/>
            <person name="Kersten P."/>
            <person name="Martinez A.T."/>
            <person name="Vicuna R."/>
            <person name="Cullen D."/>
        </authorList>
    </citation>
    <scope>NUCLEOTIDE SEQUENCE [LARGE SCALE GENOMIC DNA]</scope>
    <source>
        <strain evidence="4 5">B</strain>
    </source>
</reference>
<protein>
    <recommendedName>
        <fullName evidence="3">AIG1-type G domain-containing protein</fullName>
    </recommendedName>
</protein>
<keyword evidence="2" id="KW-0175">Coiled coil</keyword>
<evidence type="ECO:0000256" key="2">
    <source>
        <dbReference type="SAM" id="Coils"/>
    </source>
</evidence>
<dbReference type="Pfam" id="PF04548">
    <property type="entry name" value="AIG1"/>
    <property type="match status" value="1"/>
</dbReference>
<evidence type="ECO:0000256" key="1">
    <source>
        <dbReference type="ARBA" id="ARBA00022741"/>
    </source>
</evidence>
<feature type="domain" description="AIG1-type G" evidence="3">
    <location>
        <begin position="1"/>
        <end position="121"/>
    </location>
</feature>
<evidence type="ECO:0000313" key="5">
    <source>
        <dbReference type="Proteomes" id="UP000016930"/>
    </source>
</evidence>
<dbReference type="SUPFAM" id="SSF52540">
    <property type="entry name" value="P-loop containing nucleoside triphosphate hydrolases"/>
    <property type="match status" value="1"/>
</dbReference>
<dbReference type="Gene3D" id="3.40.50.300">
    <property type="entry name" value="P-loop containing nucleotide triphosphate hydrolases"/>
    <property type="match status" value="1"/>
</dbReference>
<dbReference type="Proteomes" id="UP000016930">
    <property type="component" value="Unassembled WGS sequence"/>
</dbReference>
<dbReference type="HOGENOM" id="CLU_018003_1_0_1"/>
<keyword evidence="1" id="KW-0547">Nucleotide-binding</keyword>
<dbReference type="GO" id="GO:0005525">
    <property type="term" value="F:GTP binding"/>
    <property type="evidence" value="ECO:0007669"/>
    <property type="project" value="InterPro"/>
</dbReference>
<dbReference type="OrthoDB" id="8954335at2759"/>
<dbReference type="InterPro" id="IPR027417">
    <property type="entry name" value="P-loop_NTPase"/>
</dbReference>
<feature type="coiled-coil region" evidence="2">
    <location>
        <begin position="248"/>
        <end position="278"/>
    </location>
</feature>
<dbReference type="CDD" id="cd00882">
    <property type="entry name" value="Ras_like_GTPase"/>
    <property type="match status" value="1"/>
</dbReference>
<sequence length="346" mass="39007">MGPTGAGKTKLVNTISGSHLKVGEGLESCTADIEARTFSFDGQLVTLVDTPGFDDTTRSQADILKEIQTFLTTTYGKGHKVTGVLYLHRITDVRMGGIAIENYRIFKKICGNEAMKNVVVVTNMWGEVQEKVGAARERELVSNPLFFKDAIDRGARILRHHDTKESGYAILRSLLNKPPQVLRIQQETVDEHKTLPQTEAAEVLRNQLAEHQTDLEIKIRDTEIPARAEGDDNGGNVGHDEEDEADRIHELRSLRRQLTRLLEEVMKLQEVNQGLDARQAAAQSRVDQILGNMESLRIQHAADIKRQEDLRRQEEARRRAEDEAPVWARLWWAVFPSCKPSSQKST</sequence>
<proteinExistence type="predicted"/>
<dbReference type="InterPro" id="IPR006703">
    <property type="entry name" value="G_AIG1"/>
</dbReference>